<feature type="transmembrane region" description="Helical" evidence="7">
    <location>
        <begin position="260"/>
        <end position="282"/>
    </location>
</feature>
<dbReference type="PANTHER" id="PTHR23508:SF10">
    <property type="entry name" value="CARBOXYLIC ACID TRANSPORTER PROTEIN HOMOLOG"/>
    <property type="match status" value="1"/>
</dbReference>
<dbReference type="PANTHER" id="PTHR23508">
    <property type="entry name" value="CARBOXYLIC ACID TRANSPORTER PROTEIN HOMOLOG"/>
    <property type="match status" value="1"/>
</dbReference>
<keyword evidence="10" id="KW-1185">Reference proteome</keyword>
<dbReference type="SUPFAM" id="SSF103473">
    <property type="entry name" value="MFS general substrate transporter"/>
    <property type="match status" value="1"/>
</dbReference>
<feature type="transmembrane region" description="Helical" evidence="7">
    <location>
        <begin position="345"/>
        <end position="368"/>
    </location>
</feature>
<comment type="similarity">
    <text evidence="2">Belongs to the major facilitator superfamily. Sugar transporter (TC 2.A.1.1) family.</text>
</comment>
<organism evidence="9 10">
    <name type="scientific">Gomphillus americanus</name>
    <dbReference type="NCBI Taxonomy" id="1940652"/>
    <lineage>
        <taxon>Eukaryota</taxon>
        <taxon>Fungi</taxon>
        <taxon>Dikarya</taxon>
        <taxon>Ascomycota</taxon>
        <taxon>Pezizomycotina</taxon>
        <taxon>Lecanoromycetes</taxon>
        <taxon>OSLEUM clade</taxon>
        <taxon>Ostropomycetidae</taxon>
        <taxon>Ostropales</taxon>
        <taxon>Graphidaceae</taxon>
        <taxon>Gomphilloideae</taxon>
        <taxon>Gomphillus</taxon>
    </lineage>
</organism>
<feature type="transmembrane region" description="Helical" evidence="7">
    <location>
        <begin position="114"/>
        <end position="136"/>
    </location>
</feature>
<evidence type="ECO:0000313" key="9">
    <source>
        <dbReference type="EMBL" id="CAF9915184.1"/>
    </source>
</evidence>
<feature type="transmembrane region" description="Helical" evidence="7">
    <location>
        <begin position="412"/>
        <end position="431"/>
    </location>
</feature>
<dbReference type="Proteomes" id="UP000664169">
    <property type="component" value="Unassembled WGS sequence"/>
</dbReference>
<dbReference type="InterPro" id="IPR005828">
    <property type="entry name" value="MFS_sugar_transport-like"/>
</dbReference>
<reference evidence="9" key="1">
    <citation type="submission" date="2021-03" db="EMBL/GenBank/DDBJ databases">
        <authorList>
            <person name="Tagirdzhanova G."/>
        </authorList>
    </citation>
    <scope>NUCLEOTIDE SEQUENCE</scope>
</reference>
<dbReference type="GO" id="GO:0005886">
    <property type="term" value="C:plasma membrane"/>
    <property type="evidence" value="ECO:0007669"/>
    <property type="project" value="TreeGrafter"/>
</dbReference>
<dbReference type="Pfam" id="PF00083">
    <property type="entry name" value="Sugar_tr"/>
    <property type="match status" value="2"/>
</dbReference>
<evidence type="ECO:0000313" key="10">
    <source>
        <dbReference type="Proteomes" id="UP000664169"/>
    </source>
</evidence>
<dbReference type="EMBL" id="CAJPDQ010000010">
    <property type="protein sequence ID" value="CAF9915184.1"/>
    <property type="molecule type" value="Genomic_DNA"/>
</dbReference>
<feature type="transmembrane region" description="Helical" evidence="7">
    <location>
        <begin position="191"/>
        <end position="210"/>
    </location>
</feature>
<keyword evidence="4 7" id="KW-0812">Transmembrane</keyword>
<dbReference type="InterPro" id="IPR020846">
    <property type="entry name" value="MFS_dom"/>
</dbReference>
<dbReference type="AlphaFoldDB" id="A0A8H3EZ61"/>
<feature type="transmembrane region" description="Helical" evidence="7">
    <location>
        <begin position="317"/>
        <end position="338"/>
    </location>
</feature>
<dbReference type="FunFam" id="1.20.1250.20:FF:000140">
    <property type="entry name" value="Putative MFS phospholipid transporter"/>
    <property type="match status" value="1"/>
</dbReference>
<comment type="caution">
    <text evidence="9">The sequence shown here is derived from an EMBL/GenBank/DDBJ whole genome shotgun (WGS) entry which is preliminary data.</text>
</comment>
<dbReference type="OrthoDB" id="2261376at2759"/>
<feature type="domain" description="Major facilitator superfamily (MFS) profile" evidence="8">
    <location>
        <begin position="46"/>
        <end position="473"/>
    </location>
</feature>
<dbReference type="Gene3D" id="1.20.1250.20">
    <property type="entry name" value="MFS general substrate transporter like domains"/>
    <property type="match status" value="1"/>
</dbReference>
<evidence type="ECO:0000256" key="1">
    <source>
        <dbReference type="ARBA" id="ARBA00004141"/>
    </source>
</evidence>
<keyword evidence="5 7" id="KW-1133">Transmembrane helix</keyword>
<keyword evidence="6 7" id="KW-0472">Membrane</keyword>
<evidence type="ECO:0000256" key="5">
    <source>
        <dbReference type="ARBA" id="ARBA00022989"/>
    </source>
</evidence>
<keyword evidence="3" id="KW-0813">Transport</keyword>
<feature type="transmembrane region" description="Helical" evidence="7">
    <location>
        <begin position="374"/>
        <end position="391"/>
    </location>
</feature>
<evidence type="ECO:0000256" key="2">
    <source>
        <dbReference type="ARBA" id="ARBA00010992"/>
    </source>
</evidence>
<name>A0A8H3EZ61_9LECA</name>
<comment type="subcellular location">
    <subcellularLocation>
        <location evidence="1">Membrane</location>
        <topology evidence="1">Multi-pass membrane protein</topology>
    </subcellularLocation>
</comment>
<gene>
    <name evidence="9" type="ORF">GOMPHAMPRED_000653</name>
</gene>
<evidence type="ECO:0000256" key="7">
    <source>
        <dbReference type="SAM" id="Phobius"/>
    </source>
</evidence>
<accession>A0A8H3EZ61</accession>
<evidence type="ECO:0000256" key="3">
    <source>
        <dbReference type="ARBA" id="ARBA00022448"/>
    </source>
</evidence>
<proteinExistence type="inferred from homology"/>
<protein>
    <recommendedName>
        <fullName evidence="8">Major facilitator superfamily (MFS) profile domain-containing protein</fullName>
    </recommendedName>
</protein>
<feature type="transmembrane region" description="Helical" evidence="7">
    <location>
        <begin position="451"/>
        <end position="469"/>
    </location>
</feature>
<feature type="transmembrane region" description="Helical" evidence="7">
    <location>
        <begin position="222"/>
        <end position="239"/>
    </location>
</feature>
<dbReference type="PROSITE" id="PS50850">
    <property type="entry name" value="MFS"/>
    <property type="match status" value="1"/>
</dbReference>
<sequence>MAEEKDVGMMREKDIMTEKVGSDSPVHGREVPLEDLPKSRWERSWPTIACGAGLFSDGYIQGIIGPALVELNRIYPTEYKTSNAASNIGSIAFVGTVVGQLFFGYLSDNWSRKWTLMVSTVILIVFAILGAGAWGANGNPYGTLNALVAYRFLVGIGIGGEYPAGSVACAESTGELKEGHRNRWFIMFTDFQIDFGFVVAYLVAMILVLITGEEPGQLQTAWRVGLGLGAVFPLSLLWLRAKLKEPEEFNRETMKNVRTPYWLVFKFYGFRLAVVSLIWFIYDFSSYSFLTFSTTWIDAILSQGLPAGQQAPLWKTYGFGVVVNLFYLPGSLAGAFLSDMMGPKLCLGVFVLLQGLVGFLMSGLYPILAQPQNIGAFIVVFGIFLALGEVGPGDNIGLVAAKTSSTAIRGQYYGVAAAMGKIGAFVGNYIFPILAANAGNGDEATGARATVYLSSALCVLSAIVTFAFLPTINQDTITAEDIKFREYLESHGWDTRQMGIKRVETSDS</sequence>
<dbReference type="GO" id="GO:0046943">
    <property type="term" value="F:carboxylic acid transmembrane transporter activity"/>
    <property type="evidence" value="ECO:0007669"/>
    <property type="project" value="TreeGrafter"/>
</dbReference>
<evidence type="ECO:0000259" key="8">
    <source>
        <dbReference type="PROSITE" id="PS50850"/>
    </source>
</evidence>
<evidence type="ECO:0000256" key="4">
    <source>
        <dbReference type="ARBA" id="ARBA00022692"/>
    </source>
</evidence>
<feature type="transmembrane region" description="Helical" evidence="7">
    <location>
        <begin position="88"/>
        <end position="107"/>
    </location>
</feature>
<evidence type="ECO:0000256" key="6">
    <source>
        <dbReference type="ARBA" id="ARBA00023136"/>
    </source>
</evidence>
<dbReference type="InterPro" id="IPR036259">
    <property type="entry name" value="MFS_trans_sf"/>
</dbReference>